<feature type="compositionally biased region" description="Polar residues" evidence="4">
    <location>
        <begin position="392"/>
        <end position="402"/>
    </location>
</feature>
<evidence type="ECO:0000256" key="4">
    <source>
        <dbReference type="SAM" id="MobiDB-lite"/>
    </source>
</evidence>
<dbReference type="Pfam" id="PF03036">
    <property type="entry name" value="Perilipin"/>
    <property type="match status" value="1"/>
</dbReference>
<dbReference type="EMBL" id="QBLH01001190">
    <property type="protein sequence ID" value="TGZ52784.1"/>
    <property type="molecule type" value="Genomic_DNA"/>
</dbReference>
<comment type="subcellular location">
    <subcellularLocation>
        <location evidence="1">Lipid droplet</location>
    </subcellularLocation>
</comment>
<dbReference type="PANTHER" id="PTHR14024">
    <property type="entry name" value="PERILIPIN"/>
    <property type="match status" value="1"/>
</dbReference>
<name>A0A4V3SBG8_9HYME</name>
<dbReference type="GO" id="GO:0005829">
    <property type="term" value="C:cytosol"/>
    <property type="evidence" value="ECO:0007669"/>
    <property type="project" value="TreeGrafter"/>
</dbReference>
<dbReference type="STRING" id="300112.A0A4V3SBG8"/>
<sequence length="737" mass="82128">MAEKLGKDFYSCVITSAAQRRGSSVETPSFLSSHPAAGFERDWPGYTVSRRESAGSSPLLSATIPHMARANVRRRHSDLPHFESVARISSLPIVESGIHIAAFEFFNELEFGYGRAVIGNRNGDGKTSNFCIQWTNYDNRSAAVQSVTHIGSQAADVAADRLDGALTIADKYVDRYLPADPADQVDNKCEANPTEKMSKTSRTIKHGARFSRKLQKRLTRRTLVEARALKEQGTECIHVLLYVVELIVTDPKLAMEKTKELWATLSLNEPENQARPDTLEQLLVLLTRESARRIVHLVNGAAALAAKTPRRLGHLLVRLSHQLLAIADASLQMTPFIGKSSAAKEQVSVIRSGIERLSSTMNLLLEKFATFLAGRPSSQKAPRMRNHEQNHNNHMSATSNPPINGIESRDEQQVPKNLTVRTFSYLVTINTCRTSVSDSPRYKCSTCVTGVSIRVEAPDAFESHTGEQLPADRLLIRDQVAQLPHLKVFDRVMELPIVELAVIKSAETYSRVKGSHQLMNWALSTAESSINIATRQAIPIAVPIAKKLQSPINFVDHTLCFGLDKIEEKVPLVKEKPAQIYEKAVSRISHVNDMILLQATNLRDISWNTANQILDTRYGSVAVRGIDNTAVAVDKLIDRYFPAQEEEKPIDINTAEEDKLLHTLQTVGHLSNKAARRVYLNIINHLSTIKKDGLLKAYVNSLVEFLRLTKYLHTVNEKPQANGEIKEEPQDEKEKSE</sequence>
<protein>
    <submittedName>
        <fullName evidence="5">Lipid storage droplets surface-binding protein 1</fullName>
    </submittedName>
</protein>
<evidence type="ECO:0000256" key="1">
    <source>
        <dbReference type="ARBA" id="ARBA00004502"/>
    </source>
</evidence>
<dbReference type="GO" id="GO:0019915">
    <property type="term" value="P:lipid storage"/>
    <property type="evidence" value="ECO:0007669"/>
    <property type="project" value="TreeGrafter"/>
</dbReference>
<evidence type="ECO:0000313" key="6">
    <source>
        <dbReference type="Proteomes" id="UP000310200"/>
    </source>
</evidence>
<comment type="caution">
    <text evidence="5">The sequence shown here is derived from an EMBL/GenBank/DDBJ whole genome shotgun (WGS) entry which is preliminary data.</text>
</comment>
<dbReference type="GO" id="GO:0010890">
    <property type="term" value="P:positive regulation of triglyceride storage"/>
    <property type="evidence" value="ECO:0007669"/>
    <property type="project" value="TreeGrafter"/>
</dbReference>
<organism evidence="5 6">
    <name type="scientific">Temnothorax longispinosus</name>
    <dbReference type="NCBI Taxonomy" id="300112"/>
    <lineage>
        <taxon>Eukaryota</taxon>
        <taxon>Metazoa</taxon>
        <taxon>Ecdysozoa</taxon>
        <taxon>Arthropoda</taxon>
        <taxon>Hexapoda</taxon>
        <taxon>Insecta</taxon>
        <taxon>Pterygota</taxon>
        <taxon>Neoptera</taxon>
        <taxon>Endopterygota</taxon>
        <taxon>Hymenoptera</taxon>
        <taxon>Apocrita</taxon>
        <taxon>Aculeata</taxon>
        <taxon>Formicoidea</taxon>
        <taxon>Formicidae</taxon>
        <taxon>Myrmicinae</taxon>
        <taxon>Temnothorax</taxon>
    </lineage>
</organism>
<reference evidence="5 6" key="1">
    <citation type="journal article" date="2019" name="Philos. Trans. R. Soc. Lond., B, Biol. Sci.">
        <title>Ant behaviour and brain gene expression of defending hosts depend on the ecological success of the intruding social parasite.</title>
        <authorList>
            <person name="Kaur R."/>
            <person name="Stoldt M."/>
            <person name="Jongepier E."/>
            <person name="Feldmeyer B."/>
            <person name="Menzel F."/>
            <person name="Bornberg-Bauer E."/>
            <person name="Foitzik S."/>
        </authorList>
    </citation>
    <scope>NUCLEOTIDE SEQUENCE [LARGE SCALE GENOMIC DNA]</scope>
    <source>
        <tissue evidence="5">Whole body</tissue>
    </source>
</reference>
<dbReference type="InterPro" id="IPR004279">
    <property type="entry name" value="Perilipin"/>
</dbReference>
<accession>A0A4V3SBG8</accession>
<proteinExistence type="inferred from homology"/>
<dbReference type="AlphaFoldDB" id="A0A4V3SBG8"/>
<gene>
    <name evidence="5" type="ORF">DBV15_07562</name>
</gene>
<keyword evidence="3" id="KW-0551">Lipid droplet</keyword>
<dbReference type="PANTHER" id="PTHR14024:SF53">
    <property type="entry name" value="LIPID STORAGE DROPLETS SURFACE-BINDING PROTEIN 2"/>
    <property type="match status" value="1"/>
</dbReference>
<dbReference type="Proteomes" id="UP000310200">
    <property type="component" value="Unassembled WGS sequence"/>
</dbReference>
<evidence type="ECO:0000313" key="5">
    <source>
        <dbReference type="EMBL" id="TGZ52784.1"/>
    </source>
</evidence>
<evidence type="ECO:0000256" key="2">
    <source>
        <dbReference type="ARBA" id="ARBA00006311"/>
    </source>
</evidence>
<keyword evidence="6" id="KW-1185">Reference proteome</keyword>
<feature type="region of interest" description="Disordered" evidence="4">
    <location>
        <begin position="376"/>
        <end position="412"/>
    </location>
</feature>
<dbReference type="GO" id="GO:0005811">
    <property type="term" value="C:lipid droplet"/>
    <property type="evidence" value="ECO:0007669"/>
    <property type="project" value="UniProtKB-SubCell"/>
</dbReference>
<comment type="similarity">
    <text evidence="2">Belongs to the perilipin family.</text>
</comment>
<evidence type="ECO:0000256" key="3">
    <source>
        <dbReference type="ARBA" id="ARBA00022677"/>
    </source>
</evidence>